<gene>
    <name evidence="1" type="primary">OJ9990_A01.117</name>
</gene>
<dbReference type="AlphaFoldDB" id="Q84S49"/>
<reference evidence="2" key="2">
    <citation type="journal article" date="2008" name="Nucleic Acids Res.">
        <title>The rice annotation project database (RAP-DB): 2008 update.</title>
        <authorList>
            <consortium name="The rice annotation project (RAP)"/>
        </authorList>
    </citation>
    <scope>GENOME REANNOTATION</scope>
    <source>
        <strain evidence="2">cv. Nipponbare</strain>
    </source>
</reference>
<dbReference type="Proteomes" id="UP000000763">
    <property type="component" value="Chromosome 8"/>
</dbReference>
<reference evidence="2" key="1">
    <citation type="journal article" date="2005" name="Nature">
        <title>The map-based sequence of the rice genome.</title>
        <authorList>
            <consortium name="International rice genome sequencing project (IRGSP)"/>
            <person name="Matsumoto T."/>
            <person name="Wu J."/>
            <person name="Kanamori H."/>
            <person name="Katayose Y."/>
            <person name="Fujisawa M."/>
            <person name="Namiki N."/>
            <person name="Mizuno H."/>
            <person name="Yamamoto K."/>
            <person name="Antonio B.A."/>
            <person name="Baba T."/>
            <person name="Sakata K."/>
            <person name="Nagamura Y."/>
            <person name="Aoki H."/>
            <person name="Arikawa K."/>
            <person name="Arita K."/>
            <person name="Bito T."/>
            <person name="Chiden Y."/>
            <person name="Fujitsuka N."/>
            <person name="Fukunaka R."/>
            <person name="Hamada M."/>
            <person name="Harada C."/>
            <person name="Hayashi A."/>
            <person name="Hijishita S."/>
            <person name="Honda M."/>
            <person name="Hosokawa S."/>
            <person name="Ichikawa Y."/>
            <person name="Idonuma A."/>
            <person name="Iijima M."/>
            <person name="Ikeda M."/>
            <person name="Ikeno M."/>
            <person name="Ito K."/>
            <person name="Ito S."/>
            <person name="Ito T."/>
            <person name="Ito Y."/>
            <person name="Ito Y."/>
            <person name="Iwabuchi A."/>
            <person name="Kamiya K."/>
            <person name="Karasawa W."/>
            <person name="Kurita K."/>
            <person name="Katagiri S."/>
            <person name="Kikuta A."/>
            <person name="Kobayashi H."/>
            <person name="Kobayashi N."/>
            <person name="Machita K."/>
            <person name="Maehara T."/>
            <person name="Masukawa M."/>
            <person name="Mizubayashi T."/>
            <person name="Mukai Y."/>
            <person name="Nagasaki H."/>
            <person name="Nagata Y."/>
            <person name="Naito S."/>
            <person name="Nakashima M."/>
            <person name="Nakama Y."/>
            <person name="Nakamichi Y."/>
            <person name="Nakamura M."/>
            <person name="Meguro A."/>
            <person name="Negishi M."/>
            <person name="Ohta I."/>
            <person name="Ohta T."/>
            <person name="Okamoto M."/>
            <person name="Ono N."/>
            <person name="Saji S."/>
            <person name="Sakaguchi M."/>
            <person name="Sakai K."/>
            <person name="Shibata M."/>
            <person name="Shimokawa T."/>
            <person name="Song J."/>
            <person name="Takazaki Y."/>
            <person name="Terasawa K."/>
            <person name="Tsugane M."/>
            <person name="Tsuji K."/>
            <person name="Ueda S."/>
            <person name="Waki K."/>
            <person name="Yamagata H."/>
            <person name="Yamamoto M."/>
            <person name="Yamamoto S."/>
            <person name="Yamane H."/>
            <person name="Yoshiki S."/>
            <person name="Yoshihara R."/>
            <person name="Yukawa K."/>
            <person name="Zhong H."/>
            <person name="Yano M."/>
            <person name="Yuan Q."/>
            <person name="Ouyang S."/>
            <person name="Liu J."/>
            <person name="Jones K.M."/>
            <person name="Gansberger K."/>
            <person name="Moffat K."/>
            <person name="Hill J."/>
            <person name="Bera J."/>
            <person name="Fadrosh D."/>
            <person name="Jin S."/>
            <person name="Johri S."/>
            <person name="Kim M."/>
            <person name="Overton L."/>
            <person name="Reardon M."/>
            <person name="Tsitrin T."/>
            <person name="Vuong H."/>
            <person name="Weaver B."/>
            <person name="Ciecko A."/>
            <person name="Tallon L."/>
            <person name="Jackson J."/>
            <person name="Pai G."/>
            <person name="Aken S.V."/>
            <person name="Utterback T."/>
            <person name="Reidmuller S."/>
            <person name="Feldblyum T."/>
            <person name="Hsiao J."/>
            <person name="Zismann V."/>
            <person name="Iobst S."/>
            <person name="de Vazeille A.R."/>
            <person name="Buell C.R."/>
            <person name="Ying K."/>
            <person name="Li Y."/>
            <person name="Lu T."/>
            <person name="Huang Y."/>
            <person name="Zhao Q."/>
            <person name="Feng Q."/>
            <person name="Zhang L."/>
            <person name="Zhu J."/>
            <person name="Weng Q."/>
            <person name="Mu J."/>
            <person name="Lu Y."/>
            <person name="Fan D."/>
            <person name="Liu Y."/>
            <person name="Guan J."/>
            <person name="Zhang Y."/>
            <person name="Yu S."/>
            <person name="Liu X."/>
            <person name="Zhang Y."/>
            <person name="Hong G."/>
            <person name="Han B."/>
            <person name="Choisne N."/>
            <person name="Demange N."/>
            <person name="Orjeda G."/>
            <person name="Samain S."/>
            <person name="Cattolico L."/>
            <person name="Pelletier E."/>
            <person name="Couloux A."/>
            <person name="Segurens B."/>
            <person name="Wincker P."/>
            <person name="D'Hont A."/>
            <person name="Scarpelli C."/>
            <person name="Weissenbach J."/>
            <person name="Salanoubat M."/>
            <person name="Quetier F."/>
            <person name="Yu Y."/>
            <person name="Kim H.R."/>
            <person name="Rambo T."/>
            <person name="Currie J."/>
            <person name="Collura K."/>
            <person name="Luo M."/>
            <person name="Yang T."/>
            <person name="Ammiraju J.S.S."/>
            <person name="Engler F."/>
            <person name="Soderlund C."/>
            <person name="Wing R.A."/>
            <person name="Palmer L.E."/>
            <person name="de la Bastide M."/>
            <person name="Spiegel L."/>
            <person name="Nascimento L."/>
            <person name="Zutavern T."/>
            <person name="O'Shaughnessy A."/>
            <person name="Dike S."/>
            <person name="Dedhia N."/>
            <person name="Preston R."/>
            <person name="Balija V."/>
            <person name="McCombie W.R."/>
            <person name="Chow T."/>
            <person name="Chen H."/>
            <person name="Chung M."/>
            <person name="Chen C."/>
            <person name="Shaw J."/>
            <person name="Wu H."/>
            <person name="Hsiao K."/>
            <person name="Chao Y."/>
            <person name="Chu M."/>
            <person name="Cheng C."/>
            <person name="Hour A."/>
            <person name="Lee P."/>
            <person name="Lin S."/>
            <person name="Lin Y."/>
            <person name="Liou J."/>
            <person name="Liu S."/>
            <person name="Hsing Y."/>
            <person name="Raghuvanshi S."/>
            <person name="Mohanty A."/>
            <person name="Bharti A.K."/>
            <person name="Gaur A."/>
            <person name="Gupta V."/>
            <person name="Kumar D."/>
            <person name="Ravi V."/>
            <person name="Vij S."/>
            <person name="Kapur A."/>
            <person name="Khurana P."/>
            <person name="Khurana P."/>
            <person name="Khurana J.P."/>
            <person name="Tyagi A.K."/>
            <person name="Gaikwad K."/>
            <person name="Singh A."/>
            <person name="Dalal V."/>
            <person name="Srivastava S."/>
            <person name="Dixit A."/>
            <person name="Pal A.K."/>
            <person name="Ghazi I.A."/>
            <person name="Yadav M."/>
            <person name="Pandit A."/>
            <person name="Bhargava A."/>
            <person name="Sureshbabu K."/>
            <person name="Batra K."/>
            <person name="Sharma T.R."/>
            <person name="Mohapatra T."/>
            <person name="Singh N.K."/>
            <person name="Messing J."/>
            <person name="Nelson A.B."/>
            <person name="Fuks G."/>
            <person name="Kavchok S."/>
            <person name="Keizer G."/>
            <person name="Linton E."/>
            <person name="Llaca V."/>
            <person name="Song R."/>
            <person name="Tanyolac B."/>
            <person name="Young S."/>
            <person name="Ho-Il K."/>
            <person name="Hahn J.H."/>
            <person name="Sangsakoo G."/>
            <person name="Vanavichit A."/>
            <person name="de Mattos Luiz.A.T."/>
            <person name="Zimmer P.D."/>
            <person name="Malone G."/>
            <person name="Dellagostin O."/>
            <person name="de Oliveira A.C."/>
            <person name="Bevan M."/>
            <person name="Bancroft I."/>
            <person name="Minx P."/>
            <person name="Cordum H."/>
            <person name="Wilson R."/>
            <person name="Cheng Z."/>
            <person name="Jin W."/>
            <person name="Jiang J."/>
            <person name="Leong S.A."/>
            <person name="Iwama H."/>
            <person name="Gojobori T."/>
            <person name="Itoh T."/>
            <person name="Niimura Y."/>
            <person name="Fujii Y."/>
            <person name="Habara T."/>
            <person name="Sakai H."/>
            <person name="Sato Y."/>
            <person name="Wilson G."/>
            <person name="Kumar K."/>
            <person name="McCouch S."/>
            <person name="Juretic N."/>
            <person name="Hoen D."/>
            <person name="Wright S."/>
            <person name="Bruskiewich R."/>
            <person name="Bureau T."/>
            <person name="Miyao A."/>
            <person name="Hirochika H."/>
            <person name="Nishikawa T."/>
            <person name="Kadowaki K."/>
            <person name="Sugiura M."/>
            <person name="Burr B."/>
            <person name="Sasaki T."/>
        </authorList>
    </citation>
    <scope>NUCLEOTIDE SEQUENCE [LARGE SCALE GENOMIC DNA]</scope>
    <source>
        <strain evidence="2">cv. Nipponbare</strain>
    </source>
</reference>
<accession>Q84S49</accession>
<dbReference type="EMBL" id="AP005847">
    <property type="protein sequence ID" value="BAC99907.1"/>
    <property type="molecule type" value="Genomic_DNA"/>
</dbReference>
<organism evidence="1 2">
    <name type="scientific">Oryza sativa subsp. japonica</name>
    <name type="common">Rice</name>
    <dbReference type="NCBI Taxonomy" id="39947"/>
    <lineage>
        <taxon>Eukaryota</taxon>
        <taxon>Viridiplantae</taxon>
        <taxon>Streptophyta</taxon>
        <taxon>Embryophyta</taxon>
        <taxon>Tracheophyta</taxon>
        <taxon>Spermatophyta</taxon>
        <taxon>Magnoliopsida</taxon>
        <taxon>Liliopsida</taxon>
        <taxon>Poales</taxon>
        <taxon>Poaceae</taxon>
        <taxon>BOP clade</taxon>
        <taxon>Oryzoideae</taxon>
        <taxon>Oryzeae</taxon>
        <taxon>Oryzinae</taxon>
        <taxon>Oryza</taxon>
        <taxon>Oryza sativa</taxon>
    </lineage>
</organism>
<evidence type="ECO:0000313" key="1">
    <source>
        <dbReference type="EMBL" id="BAC99907.1"/>
    </source>
</evidence>
<name>Q84S49_ORYSJ</name>
<sequence>MEFGFGGGEVITQGGSSSPAGWIPVFFTSSPLLSSAKKPTNFDRIINQSNFYIKDVSGQREVVE</sequence>
<proteinExistence type="predicted"/>
<evidence type="ECO:0000313" key="2">
    <source>
        <dbReference type="Proteomes" id="UP000000763"/>
    </source>
</evidence>
<protein>
    <submittedName>
        <fullName evidence="1">Uncharacterized protein</fullName>
    </submittedName>
</protein>